<protein>
    <submittedName>
        <fullName evidence="3">Uncharacterized protein</fullName>
    </submittedName>
</protein>
<dbReference type="STRING" id="3983.A0A2C9VL05"/>
<evidence type="ECO:0000313" key="4">
    <source>
        <dbReference type="Proteomes" id="UP000091857"/>
    </source>
</evidence>
<sequence length="248" mass="26723">MAISLSSVGFNSTFSAIYQHVSRSPVRASSPKATRLISSSGIISSIFHIKRSGRSMCISVADSDNLATDTSDKGPDSTESSISYDQLSSVDSPGGTSQLQTRVDNESGPQTSGVSNGSTVSSDVKQERGPNSQSTAKRSPLTARERLRAARVLSRYTETKASKSEMGSKILDALKESDKGKKRSGLPEAPTNLFDDSDRGMPKEGWTFEFPGGSDLFVIAFSFVFISTVMFATTYIVWKVGAIHFNEY</sequence>
<feature type="compositionally biased region" description="Low complexity" evidence="1">
    <location>
        <begin position="111"/>
        <end position="122"/>
    </location>
</feature>
<evidence type="ECO:0000256" key="1">
    <source>
        <dbReference type="SAM" id="MobiDB-lite"/>
    </source>
</evidence>
<dbReference type="Proteomes" id="UP000091857">
    <property type="component" value="Chromosome 7"/>
</dbReference>
<feature type="region of interest" description="Disordered" evidence="1">
    <location>
        <begin position="65"/>
        <end position="144"/>
    </location>
</feature>
<organism evidence="3 4">
    <name type="scientific">Manihot esculenta</name>
    <name type="common">Cassava</name>
    <name type="synonym">Jatropha manihot</name>
    <dbReference type="NCBI Taxonomy" id="3983"/>
    <lineage>
        <taxon>Eukaryota</taxon>
        <taxon>Viridiplantae</taxon>
        <taxon>Streptophyta</taxon>
        <taxon>Embryophyta</taxon>
        <taxon>Tracheophyta</taxon>
        <taxon>Spermatophyta</taxon>
        <taxon>Magnoliopsida</taxon>
        <taxon>eudicotyledons</taxon>
        <taxon>Gunneridae</taxon>
        <taxon>Pentapetalae</taxon>
        <taxon>rosids</taxon>
        <taxon>fabids</taxon>
        <taxon>Malpighiales</taxon>
        <taxon>Euphorbiaceae</taxon>
        <taxon>Crotonoideae</taxon>
        <taxon>Manihoteae</taxon>
        <taxon>Manihot</taxon>
    </lineage>
</organism>
<accession>A0A2C9VL05</accession>
<dbReference type="Gramene" id="Manes.07G131600.1.v8.1">
    <property type="protein sequence ID" value="Manes.07G131600.1.v8.1.CDS"/>
    <property type="gene ID" value="Manes.07G131600.v8.1"/>
</dbReference>
<feature type="region of interest" description="Disordered" evidence="1">
    <location>
        <begin position="177"/>
        <end position="198"/>
    </location>
</feature>
<comment type="caution">
    <text evidence="3">The sequence shown here is derived from an EMBL/GenBank/DDBJ whole genome shotgun (WGS) entry which is preliminary data.</text>
</comment>
<keyword evidence="4" id="KW-1185">Reference proteome</keyword>
<reference evidence="4" key="1">
    <citation type="journal article" date="2016" name="Nat. Biotechnol.">
        <title>Sequencing wild and cultivated cassava and related species reveals extensive interspecific hybridization and genetic diversity.</title>
        <authorList>
            <person name="Bredeson J.V."/>
            <person name="Lyons J.B."/>
            <person name="Prochnik S.E."/>
            <person name="Wu G.A."/>
            <person name="Ha C.M."/>
            <person name="Edsinger-Gonzales E."/>
            <person name="Grimwood J."/>
            <person name="Schmutz J."/>
            <person name="Rabbi I.Y."/>
            <person name="Egesi C."/>
            <person name="Nauluvula P."/>
            <person name="Lebot V."/>
            <person name="Ndunguru J."/>
            <person name="Mkamilo G."/>
            <person name="Bart R.S."/>
            <person name="Setter T.L."/>
            <person name="Gleadow R.M."/>
            <person name="Kulakow P."/>
            <person name="Ferguson M.E."/>
            <person name="Rounsley S."/>
            <person name="Rokhsar D.S."/>
        </authorList>
    </citation>
    <scope>NUCLEOTIDE SEQUENCE [LARGE SCALE GENOMIC DNA]</scope>
    <source>
        <strain evidence="4">cv. AM560-2</strain>
    </source>
</reference>
<keyword evidence="2" id="KW-0472">Membrane</keyword>
<dbReference type="PANTHER" id="PTHR37233:SF2">
    <property type="entry name" value="TRANSMEMBRANE PROTEIN"/>
    <property type="match status" value="1"/>
</dbReference>
<feature type="compositionally biased region" description="Polar residues" evidence="1">
    <location>
        <begin position="77"/>
        <end position="110"/>
    </location>
</feature>
<dbReference type="OMA" id="PPNIQTT"/>
<gene>
    <name evidence="3" type="ORF">MANES_07G131600v8</name>
</gene>
<keyword evidence="2" id="KW-1133">Transmembrane helix</keyword>
<evidence type="ECO:0000313" key="3">
    <source>
        <dbReference type="EMBL" id="OAY46282.1"/>
    </source>
</evidence>
<evidence type="ECO:0000256" key="2">
    <source>
        <dbReference type="SAM" id="Phobius"/>
    </source>
</evidence>
<proteinExistence type="predicted"/>
<name>A0A2C9VL05_MANES</name>
<dbReference type="PANTHER" id="PTHR37233">
    <property type="entry name" value="TRANSMEMBRANE PROTEIN"/>
    <property type="match status" value="1"/>
</dbReference>
<dbReference type="EMBL" id="CM004393">
    <property type="protein sequence ID" value="OAY46282.1"/>
    <property type="molecule type" value="Genomic_DNA"/>
</dbReference>
<keyword evidence="2" id="KW-0812">Transmembrane</keyword>
<feature type="transmembrane region" description="Helical" evidence="2">
    <location>
        <begin position="216"/>
        <end position="238"/>
    </location>
</feature>
<dbReference type="AlphaFoldDB" id="A0A2C9VL05"/>